<organism evidence="2">
    <name type="scientific">Boehmeria nivea</name>
    <name type="common">Chinese grass</name>
    <name type="synonym">Urtica nivea</name>
    <dbReference type="NCBI Taxonomy" id="83906"/>
    <lineage>
        <taxon>Eukaryota</taxon>
        <taxon>Viridiplantae</taxon>
        <taxon>Streptophyta</taxon>
        <taxon>Embryophyta</taxon>
        <taxon>Tracheophyta</taxon>
        <taxon>Spermatophyta</taxon>
        <taxon>Magnoliopsida</taxon>
        <taxon>eudicotyledons</taxon>
        <taxon>Gunneridae</taxon>
        <taxon>Pentapetalae</taxon>
        <taxon>rosids</taxon>
        <taxon>fabids</taxon>
        <taxon>Rosales</taxon>
        <taxon>Urticaceae</taxon>
        <taxon>Boehmeria</taxon>
    </lineage>
</organism>
<dbReference type="PANTHER" id="PTHR31175">
    <property type="entry name" value="AUXIN-RESPONSIVE FAMILY PROTEIN"/>
    <property type="match status" value="1"/>
</dbReference>
<dbReference type="Pfam" id="PF02519">
    <property type="entry name" value="Auxin_inducible"/>
    <property type="match status" value="1"/>
</dbReference>
<protein>
    <submittedName>
        <fullName evidence="2">Small auxin up regulated protein</fullName>
    </submittedName>
</protein>
<proteinExistence type="evidence at transcript level"/>
<name>A0A172J200_BOENI</name>
<comment type="similarity">
    <text evidence="1">Belongs to the ARG7 family.</text>
</comment>
<dbReference type="AlphaFoldDB" id="A0A172J200"/>
<dbReference type="EMBL" id="KR076455">
    <property type="protein sequence ID" value="AMQ09541.1"/>
    <property type="molecule type" value="mRNA"/>
</dbReference>
<dbReference type="GO" id="GO:0009733">
    <property type="term" value="P:response to auxin"/>
    <property type="evidence" value="ECO:0007669"/>
    <property type="project" value="InterPro"/>
</dbReference>
<evidence type="ECO:0000256" key="1">
    <source>
        <dbReference type="ARBA" id="ARBA00006974"/>
    </source>
</evidence>
<gene>
    <name evidence="2" type="primary">SAUR16</name>
</gene>
<dbReference type="InterPro" id="IPR003676">
    <property type="entry name" value="SAUR_fam"/>
</dbReference>
<evidence type="ECO:0000313" key="2">
    <source>
        <dbReference type="EMBL" id="AMQ09541.1"/>
    </source>
</evidence>
<sequence>MISALKKLLISFLRKWRKVAANEGRFVIYTTDEKRFALPLAYLCKTIFLELLRMSEEEFGLSTKGPIRLPCDSALMNYIVLLVQRGVARDLEKALLNTIDSATSCYSSSKSFYHGLCEQYVYSSVASQDQFLVAVNLCSL</sequence>
<accession>A0A172J200</accession>
<dbReference type="PANTHER" id="PTHR31175:SF82">
    <property type="entry name" value="AUXIN-RESPONSIVE PROTEIN SAUR65"/>
    <property type="match status" value="1"/>
</dbReference>
<reference evidence="2" key="1">
    <citation type="journal article" date="2016" name="J. Genet.">
        <title>Identification of small auxin-up RNA (SAUR) genes in Urticales plants: mulberry (Morus notabilis), hemp (Cannabis sativa) and ramie (Boehmeria nivea).</title>
        <authorList>
            <person name="Huang X."/>
            <person name="Bao Y."/>
            <person name="Wang B.O."/>
            <person name="Liu L."/>
            <person name="Chen J."/>
            <person name="Dai L."/>
            <person name="Baloch S.U."/>
            <person name="Peng D."/>
        </authorList>
    </citation>
    <scope>NUCLEOTIDE SEQUENCE</scope>
</reference>